<feature type="region of interest" description="Disordered" evidence="1">
    <location>
        <begin position="55"/>
        <end position="78"/>
    </location>
</feature>
<accession>A0A448XPG9</accession>
<gene>
    <name evidence="2" type="ORF">PXEA_LOCUS35099</name>
</gene>
<name>A0A448XPG9_9PLAT</name>
<organism evidence="2 3">
    <name type="scientific">Protopolystoma xenopodis</name>
    <dbReference type="NCBI Taxonomy" id="117903"/>
    <lineage>
        <taxon>Eukaryota</taxon>
        <taxon>Metazoa</taxon>
        <taxon>Spiralia</taxon>
        <taxon>Lophotrochozoa</taxon>
        <taxon>Platyhelminthes</taxon>
        <taxon>Monogenea</taxon>
        <taxon>Polyopisthocotylea</taxon>
        <taxon>Polystomatidea</taxon>
        <taxon>Polystomatidae</taxon>
        <taxon>Protopolystoma</taxon>
    </lineage>
</organism>
<proteinExistence type="predicted"/>
<evidence type="ECO:0000313" key="2">
    <source>
        <dbReference type="EMBL" id="VEL41659.1"/>
    </source>
</evidence>
<comment type="caution">
    <text evidence="2">The sequence shown here is derived from an EMBL/GenBank/DDBJ whole genome shotgun (WGS) entry which is preliminary data.</text>
</comment>
<protein>
    <submittedName>
        <fullName evidence="2">Uncharacterized protein</fullName>
    </submittedName>
</protein>
<dbReference type="AlphaFoldDB" id="A0A448XPG9"/>
<evidence type="ECO:0000256" key="1">
    <source>
        <dbReference type="SAM" id="MobiDB-lite"/>
    </source>
</evidence>
<reference evidence="2" key="1">
    <citation type="submission" date="2018-11" db="EMBL/GenBank/DDBJ databases">
        <authorList>
            <consortium name="Pathogen Informatics"/>
        </authorList>
    </citation>
    <scope>NUCLEOTIDE SEQUENCE</scope>
</reference>
<sequence length="86" mass="9564">MPIRAVLTLQQPDNVSRETCCMCTRSIPSHFWQMKTRKVCLFHTHFKDGATSVAMPTLASPPLRPKRDSEPGGAPKLATCCHLATR</sequence>
<keyword evidence="3" id="KW-1185">Reference proteome</keyword>
<evidence type="ECO:0000313" key="3">
    <source>
        <dbReference type="Proteomes" id="UP000784294"/>
    </source>
</evidence>
<dbReference type="EMBL" id="CAAALY010270372">
    <property type="protein sequence ID" value="VEL41659.1"/>
    <property type="molecule type" value="Genomic_DNA"/>
</dbReference>
<dbReference type="Proteomes" id="UP000784294">
    <property type="component" value="Unassembled WGS sequence"/>
</dbReference>